<dbReference type="InterPro" id="IPR050241">
    <property type="entry name" value="NAD-cap_RNA_hydrolase_NudC"/>
</dbReference>
<keyword evidence="4" id="KW-0479">Metal-binding</keyword>
<sequence length="162" mass="18024">MNFCPKCGTRLTEKSIEGRLKKACPSGGCGYVFWDNPVPVVAAVVENDKQVVLVRNKGWPEKMFGLVSGFLERGESPADAVLREVREELGLEGKIEDFIGVYSFFEMNQLLLVYHVSARGEISLGDELEAFRRVAPKKLVPWPIGTGPAVRDWLVRKGLFAP</sequence>
<evidence type="ECO:0000256" key="4">
    <source>
        <dbReference type="ARBA" id="ARBA00022723"/>
    </source>
</evidence>
<accession>A0A485LWF6</accession>
<dbReference type="InterPro" id="IPR000086">
    <property type="entry name" value="NUDIX_hydrolase_dom"/>
</dbReference>
<dbReference type="GO" id="GO:0019677">
    <property type="term" value="P:NAD+ catabolic process"/>
    <property type="evidence" value="ECO:0007669"/>
    <property type="project" value="TreeGrafter"/>
</dbReference>
<dbReference type="EMBL" id="CAADRM010000036">
    <property type="protein sequence ID" value="VFU12301.1"/>
    <property type="molecule type" value="Genomic_DNA"/>
</dbReference>
<dbReference type="GO" id="GO:0005829">
    <property type="term" value="C:cytosol"/>
    <property type="evidence" value="ECO:0007669"/>
    <property type="project" value="TreeGrafter"/>
</dbReference>
<evidence type="ECO:0000256" key="7">
    <source>
        <dbReference type="ARBA" id="ARBA00023679"/>
    </source>
</evidence>
<dbReference type="PANTHER" id="PTHR42904:SF6">
    <property type="entry name" value="NAD-CAPPED RNA HYDROLASE NUDT12"/>
    <property type="match status" value="1"/>
</dbReference>
<dbReference type="GO" id="GO:0046872">
    <property type="term" value="F:metal ion binding"/>
    <property type="evidence" value="ECO:0007669"/>
    <property type="project" value="UniProtKB-KW"/>
</dbReference>
<keyword evidence="6" id="KW-0460">Magnesium</keyword>
<dbReference type="InterPro" id="IPR020084">
    <property type="entry name" value="NUDIX_hydrolase_CS"/>
</dbReference>
<dbReference type="PROSITE" id="PS00893">
    <property type="entry name" value="NUDIX_BOX"/>
    <property type="match status" value="1"/>
</dbReference>
<dbReference type="PROSITE" id="PS51462">
    <property type="entry name" value="NUDIX"/>
    <property type="match status" value="1"/>
</dbReference>
<protein>
    <submittedName>
        <fullName evidence="9">NADH pyrophosphatase</fullName>
    </submittedName>
</protein>
<evidence type="ECO:0000259" key="8">
    <source>
        <dbReference type="PROSITE" id="PS51462"/>
    </source>
</evidence>
<feature type="domain" description="Nudix hydrolase" evidence="8">
    <location>
        <begin position="36"/>
        <end position="156"/>
    </location>
</feature>
<dbReference type="PANTHER" id="PTHR42904">
    <property type="entry name" value="NUDIX HYDROLASE, NUDC SUBFAMILY"/>
    <property type="match status" value="1"/>
</dbReference>
<dbReference type="GO" id="GO:0035529">
    <property type="term" value="F:NADH pyrophosphatase activity"/>
    <property type="evidence" value="ECO:0007669"/>
    <property type="project" value="TreeGrafter"/>
</dbReference>
<organism evidence="9">
    <name type="scientific">anaerobic digester metagenome</name>
    <dbReference type="NCBI Taxonomy" id="1263854"/>
    <lineage>
        <taxon>unclassified sequences</taxon>
        <taxon>metagenomes</taxon>
        <taxon>ecological metagenomes</taxon>
    </lineage>
</organism>
<dbReference type="InterPro" id="IPR015797">
    <property type="entry name" value="NUDIX_hydrolase-like_dom_sf"/>
</dbReference>
<evidence type="ECO:0000256" key="3">
    <source>
        <dbReference type="ARBA" id="ARBA00009595"/>
    </source>
</evidence>
<evidence type="ECO:0000313" key="9">
    <source>
        <dbReference type="EMBL" id="VFU12301.1"/>
    </source>
</evidence>
<evidence type="ECO:0000256" key="6">
    <source>
        <dbReference type="ARBA" id="ARBA00022842"/>
    </source>
</evidence>
<comment type="catalytic activity">
    <reaction evidence="7">
        <text>a 5'-end NAD(+)-phospho-ribonucleoside in mRNA + H2O = a 5'-end phospho-adenosine-phospho-ribonucleoside in mRNA + beta-nicotinamide D-ribonucleotide + 2 H(+)</text>
        <dbReference type="Rhea" id="RHEA:60876"/>
        <dbReference type="Rhea" id="RHEA-COMP:15698"/>
        <dbReference type="Rhea" id="RHEA-COMP:15719"/>
        <dbReference type="ChEBI" id="CHEBI:14649"/>
        <dbReference type="ChEBI" id="CHEBI:15377"/>
        <dbReference type="ChEBI" id="CHEBI:15378"/>
        <dbReference type="ChEBI" id="CHEBI:144029"/>
        <dbReference type="ChEBI" id="CHEBI:144051"/>
    </reaction>
    <physiologicalReaction direction="left-to-right" evidence="7">
        <dbReference type="Rhea" id="RHEA:60877"/>
    </physiologicalReaction>
</comment>
<name>A0A485LWF6_9ZZZZ</name>
<dbReference type="GO" id="GO:0006742">
    <property type="term" value="P:NADP+ catabolic process"/>
    <property type="evidence" value="ECO:0007669"/>
    <property type="project" value="TreeGrafter"/>
</dbReference>
<evidence type="ECO:0000256" key="2">
    <source>
        <dbReference type="ARBA" id="ARBA00001947"/>
    </source>
</evidence>
<reference evidence="9" key="1">
    <citation type="submission" date="2019-03" db="EMBL/GenBank/DDBJ databases">
        <authorList>
            <person name="Hao L."/>
        </authorList>
    </citation>
    <scope>NUCLEOTIDE SEQUENCE</scope>
</reference>
<evidence type="ECO:0000256" key="1">
    <source>
        <dbReference type="ARBA" id="ARBA00001946"/>
    </source>
</evidence>
<dbReference type="Gene3D" id="3.90.79.10">
    <property type="entry name" value="Nucleoside Triphosphate Pyrophosphohydrolase"/>
    <property type="match status" value="1"/>
</dbReference>
<dbReference type="AlphaFoldDB" id="A0A485LWF6"/>
<proteinExistence type="inferred from homology"/>
<comment type="similarity">
    <text evidence="3">Belongs to the Nudix hydrolase family. NudC subfamily.</text>
</comment>
<dbReference type="SUPFAM" id="SSF55811">
    <property type="entry name" value="Nudix"/>
    <property type="match status" value="1"/>
</dbReference>
<gene>
    <name evidence="9" type="ORF">SCFA_1300007</name>
</gene>
<keyword evidence="5" id="KW-0378">Hydrolase</keyword>
<comment type="cofactor">
    <cofactor evidence="2">
        <name>Zn(2+)</name>
        <dbReference type="ChEBI" id="CHEBI:29105"/>
    </cofactor>
</comment>
<evidence type="ECO:0000256" key="5">
    <source>
        <dbReference type="ARBA" id="ARBA00022801"/>
    </source>
</evidence>
<dbReference type="Pfam" id="PF00293">
    <property type="entry name" value="NUDIX"/>
    <property type="match status" value="1"/>
</dbReference>
<comment type="cofactor">
    <cofactor evidence="1">
        <name>Mg(2+)</name>
        <dbReference type="ChEBI" id="CHEBI:18420"/>
    </cofactor>
</comment>